<dbReference type="SMART" id="SM00829">
    <property type="entry name" value="PKS_ER"/>
    <property type="match status" value="1"/>
</dbReference>
<evidence type="ECO:0000313" key="5">
    <source>
        <dbReference type="Proteomes" id="UP001159428"/>
    </source>
</evidence>
<keyword evidence="2" id="KW-0560">Oxidoreductase</keyword>
<sequence length="325" mass="34629">MKAIKINALGDSSQLKYEEASIPEPGHNEALVKNLISGVNYLDVYHREGLFHIAGIPAILGVEAAGVVEKLGSGATGVAVGDRVAYFHLNSGSFAEYSVIPVERLVKVPSNITYEQAATTMIQGITAHFMVHTVFPVGPGTKVLVHAAAGGTGSLICQVAKNAGAYVIGTTSTQEKAVKAKACGADEVILYSDQDFVQEVNRITGGSGVNVIYDGVGKETFLKGFKCLKKLGTMVLYGYASGIPESLDPFILSNGNGSHTLSHPKIVDYVATPEELSERANAVFDWIAQGKIKMEDFTIFKLSEAKKAFDLLEGRKTTGKLFLKA</sequence>
<evidence type="ECO:0000259" key="3">
    <source>
        <dbReference type="SMART" id="SM00829"/>
    </source>
</evidence>
<dbReference type="EMBL" id="CALNXJ010000002">
    <property type="protein sequence ID" value="CAH3032946.1"/>
    <property type="molecule type" value="Genomic_DNA"/>
</dbReference>
<protein>
    <recommendedName>
        <fullName evidence="3">Enoyl reductase (ER) domain-containing protein</fullName>
    </recommendedName>
</protein>
<dbReference type="GO" id="GO:0005829">
    <property type="term" value="C:cytosol"/>
    <property type="evidence" value="ECO:0007669"/>
    <property type="project" value="TreeGrafter"/>
</dbReference>
<dbReference type="Pfam" id="PF00107">
    <property type="entry name" value="ADH_zinc_N"/>
    <property type="match status" value="1"/>
</dbReference>
<dbReference type="GO" id="GO:0070402">
    <property type="term" value="F:NADPH binding"/>
    <property type="evidence" value="ECO:0007669"/>
    <property type="project" value="TreeGrafter"/>
</dbReference>
<organism evidence="4 5">
    <name type="scientific">Pocillopora meandrina</name>
    <dbReference type="NCBI Taxonomy" id="46732"/>
    <lineage>
        <taxon>Eukaryota</taxon>
        <taxon>Metazoa</taxon>
        <taxon>Cnidaria</taxon>
        <taxon>Anthozoa</taxon>
        <taxon>Hexacorallia</taxon>
        <taxon>Scleractinia</taxon>
        <taxon>Astrocoeniina</taxon>
        <taxon>Pocilloporidae</taxon>
        <taxon>Pocillopora</taxon>
    </lineage>
</organism>
<keyword evidence="5" id="KW-1185">Reference proteome</keyword>
<accession>A0AAU9VQE8</accession>
<dbReference type="Pfam" id="PF08240">
    <property type="entry name" value="ADH_N"/>
    <property type="match status" value="1"/>
</dbReference>
<dbReference type="InterPro" id="IPR047618">
    <property type="entry name" value="QOR-like"/>
</dbReference>
<dbReference type="InterPro" id="IPR013149">
    <property type="entry name" value="ADH-like_C"/>
</dbReference>
<dbReference type="SUPFAM" id="SSF50129">
    <property type="entry name" value="GroES-like"/>
    <property type="match status" value="1"/>
</dbReference>
<dbReference type="InterPro" id="IPR013154">
    <property type="entry name" value="ADH-like_N"/>
</dbReference>
<dbReference type="AlphaFoldDB" id="A0AAU9VQE8"/>
<dbReference type="Gene3D" id="3.90.180.10">
    <property type="entry name" value="Medium-chain alcohol dehydrogenases, catalytic domain"/>
    <property type="match status" value="1"/>
</dbReference>
<gene>
    <name evidence="4" type="ORF">PMEA_00010268</name>
</gene>
<dbReference type="Gene3D" id="3.40.50.720">
    <property type="entry name" value="NAD(P)-binding Rossmann-like Domain"/>
    <property type="match status" value="1"/>
</dbReference>
<reference evidence="4 5" key="1">
    <citation type="submission" date="2022-05" db="EMBL/GenBank/DDBJ databases">
        <authorList>
            <consortium name="Genoscope - CEA"/>
            <person name="William W."/>
        </authorList>
    </citation>
    <scope>NUCLEOTIDE SEQUENCE [LARGE SCALE GENOMIC DNA]</scope>
</reference>
<dbReference type="InterPro" id="IPR011032">
    <property type="entry name" value="GroES-like_sf"/>
</dbReference>
<dbReference type="GO" id="GO:0003960">
    <property type="term" value="F:quinone reductase (NADPH) activity"/>
    <property type="evidence" value="ECO:0007669"/>
    <property type="project" value="InterPro"/>
</dbReference>
<dbReference type="InterPro" id="IPR036291">
    <property type="entry name" value="NAD(P)-bd_dom_sf"/>
</dbReference>
<dbReference type="Proteomes" id="UP001159428">
    <property type="component" value="Unassembled WGS sequence"/>
</dbReference>
<dbReference type="PANTHER" id="PTHR48106:SF13">
    <property type="entry name" value="QUINONE OXIDOREDUCTASE-RELATED"/>
    <property type="match status" value="1"/>
</dbReference>
<dbReference type="SUPFAM" id="SSF51735">
    <property type="entry name" value="NAD(P)-binding Rossmann-fold domains"/>
    <property type="match status" value="1"/>
</dbReference>
<evidence type="ECO:0000256" key="1">
    <source>
        <dbReference type="ARBA" id="ARBA00022857"/>
    </source>
</evidence>
<dbReference type="InterPro" id="IPR020843">
    <property type="entry name" value="ER"/>
</dbReference>
<keyword evidence="1" id="KW-0521">NADP</keyword>
<dbReference type="CDD" id="cd05286">
    <property type="entry name" value="QOR2"/>
    <property type="match status" value="1"/>
</dbReference>
<evidence type="ECO:0000313" key="4">
    <source>
        <dbReference type="EMBL" id="CAH3032946.1"/>
    </source>
</evidence>
<comment type="caution">
    <text evidence="4">The sequence shown here is derived from an EMBL/GenBank/DDBJ whole genome shotgun (WGS) entry which is preliminary data.</text>
</comment>
<proteinExistence type="predicted"/>
<dbReference type="GO" id="GO:0035925">
    <property type="term" value="F:mRNA 3'-UTR AU-rich region binding"/>
    <property type="evidence" value="ECO:0007669"/>
    <property type="project" value="TreeGrafter"/>
</dbReference>
<dbReference type="PANTHER" id="PTHR48106">
    <property type="entry name" value="QUINONE OXIDOREDUCTASE PIG3-RELATED"/>
    <property type="match status" value="1"/>
</dbReference>
<evidence type="ECO:0000256" key="2">
    <source>
        <dbReference type="ARBA" id="ARBA00023002"/>
    </source>
</evidence>
<feature type="domain" description="Enoyl reductase (ER)" evidence="3">
    <location>
        <begin position="10"/>
        <end position="323"/>
    </location>
</feature>
<name>A0AAU9VQE8_9CNID</name>